<comment type="caution">
    <text evidence="1">The sequence shown here is derived from an EMBL/GenBank/DDBJ whole genome shotgun (WGS) entry which is preliminary data.</text>
</comment>
<proteinExistence type="predicted"/>
<dbReference type="EMBL" id="JABFAC010000009">
    <property type="protein sequence ID" value="MBA0625284.1"/>
    <property type="molecule type" value="Genomic_DNA"/>
</dbReference>
<dbReference type="Proteomes" id="UP000593561">
    <property type="component" value="Unassembled WGS sequence"/>
</dbReference>
<gene>
    <name evidence="1" type="ORF">Godav_010502</name>
</gene>
<keyword evidence="2" id="KW-1185">Reference proteome</keyword>
<evidence type="ECO:0000313" key="1">
    <source>
        <dbReference type="EMBL" id="MBA0625284.1"/>
    </source>
</evidence>
<sequence>MMKLANQMKWVPKKDVALVSCMVDMYSVGTYNAYTDSRLVI</sequence>
<name>A0A7J8SGM5_GOSDV</name>
<dbReference type="AlphaFoldDB" id="A0A7J8SGM5"/>
<accession>A0A7J8SGM5</accession>
<protein>
    <submittedName>
        <fullName evidence="1">Uncharacterized protein</fullName>
    </submittedName>
</protein>
<reference evidence="1 2" key="1">
    <citation type="journal article" date="2019" name="Genome Biol. Evol.">
        <title>Insights into the evolution of the New World diploid cottons (Gossypium, subgenus Houzingenia) based on genome sequencing.</title>
        <authorList>
            <person name="Grover C.E."/>
            <person name="Arick M.A. 2nd"/>
            <person name="Thrash A."/>
            <person name="Conover J.L."/>
            <person name="Sanders W.S."/>
            <person name="Peterson D.G."/>
            <person name="Frelichowski J.E."/>
            <person name="Scheffler J.A."/>
            <person name="Scheffler B.E."/>
            <person name="Wendel J.F."/>
        </authorList>
    </citation>
    <scope>NUCLEOTIDE SEQUENCE [LARGE SCALE GENOMIC DNA]</scope>
    <source>
        <strain evidence="1">27</strain>
        <tissue evidence="1">Leaf</tissue>
    </source>
</reference>
<evidence type="ECO:0000313" key="2">
    <source>
        <dbReference type="Proteomes" id="UP000593561"/>
    </source>
</evidence>
<organism evidence="1 2">
    <name type="scientific">Gossypium davidsonii</name>
    <name type="common">Davidson's cotton</name>
    <name type="synonym">Gossypium klotzschianum subsp. davidsonii</name>
    <dbReference type="NCBI Taxonomy" id="34287"/>
    <lineage>
        <taxon>Eukaryota</taxon>
        <taxon>Viridiplantae</taxon>
        <taxon>Streptophyta</taxon>
        <taxon>Embryophyta</taxon>
        <taxon>Tracheophyta</taxon>
        <taxon>Spermatophyta</taxon>
        <taxon>Magnoliopsida</taxon>
        <taxon>eudicotyledons</taxon>
        <taxon>Gunneridae</taxon>
        <taxon>Pentapetalae</taxon>
        <taxon>rosids</taxon>
        <taxon>malvids</taxon>
        <taxon>Malvales</taxon>
        <taxon>Malvaceae</taxon>
        <taxon>Malvoideae</taxon>
        <taxon>Gossypium</taxon>
    </lineage>
</organism>